<evidence type="ECO:0000313" key="3">
    <source>
        <dbReference type="Proteomes" id="UP000184442"/>
    </source>
</evidence>
<dbReference type="Gene3D" id="3.40.30.10">
    <property type="entry name" value="Glutaredoxin"/>
    <property type="match status" value="1"/>
</dbReference>
<sequence length="90" mass="10469">MEKNLLFILKSCPYCKQALSWMEELKKENPAYEEVAFTIIDEKENPDIADKYDYYLVPTYYVNGKKVHEGAASREIVENILKEATLSSEK</sequence>
<name>A0A1M6H1W5_9FIRM</name>
<dbReference type="RefSeq" id="WP_073026617.1">
    <property type="nucleotide sequence ID" value="NZ_FQZS01000018.1"/>
</dbReference>
<dbReference type="PROSITE" id="PS51354">
    <property type="entry name" value="GLUTAREDOXIN_2"/>
    <property type="match status" value="1"/>
</dbReference>
<dbReference type="InterPro" id="IPR012336">
    <property type="entry name" value="Thioredoxin-like_fold"/>
</dbReference>
<proteinExistence type="predicted"/>
<evidence type="ECO:0000259" key="1">
    <source>
        <dbReference type="Pfam" id="PF13192"/>
    </source>
</evidence>
<dbReference type="Proteomes" id="UP000184442">
    <property type="component" value="Unassembled WGS sequence"/>
</dbReference>
<feature type="domain" description="Thioredoxin-like fold" evidence="1">
    <location>
        <begin position="10"/>
        <end position="81"/>
    </location>
</feature>
<reference evidence="2 3" key="1">
    <citation type="submission" date="2016-11" db="EMBL/GenBank/DDBJ databases">
        <authorList>
            <person name="Jaros S."/>
            <person name="Januszkiewicz K."/>
            <person name="Wedrychowicz H."/>
        </authorList>
    </citation>
    <scope>NUCLEOTIDE SEQUENCE [LARGE SCALE GENOMIC DNA]</scope>
    <source>
        <strain evidence="2 3">DSM 19022</strain>
    </source>
</reference>
<dbReference type="Pfam" id="PF13192">
    <property type="entry name" value="Thioredoxin_3"/>
    <property type="match status" value="1"/>
</dbReference>
<gene>
    <name evidence="2" type="ORF">SAMN02745176_02609</name>
</gene>
<dbReference type="InterPro" id="IPR036249">
    <property type="entry name" value="Thioredoxin-like_sf"/>
</dbReference>
<organism evidence="2 3">
    <name type="scientific">Lutispora thermophila DSM 19022</name>
    <dbReference type="NCBI Taxonomy" id="1122184"/>
    <lineage>
        <taxon>Bacteria</taxon>
        <taxon>Bacillati</taxon>
        <taxon>Bacillota</taxon>
        <taxon>Clostridia</taxon>
        <taxon>Lutisporales</taxon>
        <taxon>Lutisporaceae</taxon>
        <taxon>Lutispora</taxon>
    </lineage>
</organism>
<dbReference type="OrthoDB" id="5348456at2"/>
<protein>
    <submittedName>
        <fullName evidence="2">Glutaredoxin</fullName>
    </submittedName>
</protein>
<dbReference type="STRING" id="1122184.SAMN02745176_02609"/>
<dbReference type="SUPFAM" id="SSF52833">
    <property type="entry name" value="Thioredoxin-like"/>
    <property type="match status" value="1"/>
</dbReference>
<accession>A0A1M6H1W5</accession>
<dbReference type="EMBL" id="FQZS01000018">
    <property type="protein sequence ID" value="SHJ16181.1"/>
    <property type="molecule type" value="Genomic_DNA"/>
</dbReference>
<keyword evidence="3" id="KW-1185">Reference proteome</keyword>
<dbReference type="AlphaFoldDB" id="A0A1M6H1W5"/>
<evidence type="ECO:0000313" key="2">
    <source>
        <dbReference type="EMBL" id="SHJ16181.1"/>
    </source>
</evidence>